<evidence type="ECO:0000313" key="4">
    <source>
        <dbReference type="EMBL" id="MCR6544216.1"/>
    </source>
</evidence>
<accession>A0ABT1Y113</accession>
<comment type="caution">
    <text evidence="4">The sequence shown here is derived from an EMBL/GenBank/DDBJ whole genome shotgun (WGS) entry which is preliminary data.</text>
</comment>
<keyword evidence="5" id="KW-1185">Reference proteome</keyword>
<comment type="function">
    <text evidence="2 3">Might take part in the signal recognition particle (SRP) pathway. This is inferred from the conservation of its genetic proximity to ftsY/ffh. May be a regulatory protein.</text>
</comment>
<dbReference type="Gene3D" id="1.10.10.10">
    <property type="entry name" value="Winged helix-like DNA-binding domain superfamily/Winged helix DNA-binding domain"/>
    <property type="match status" value="1"/>
</dbReference>
<dbReference type="NCBIfam" id="NF001072">
    <property type="entry name" value="PRK00118.2-2"/>
    <property type="match status" value="1"/>
</dbReference>
<evidence type="ECO:0000256" key="2">
    <source>
        <dbReference type="ARBA" id="ARBA00024764"/>
    </source>
</evidence>
<reference evidence="4 5" key="1">
    <citation type="submission" date="2022-08" db="EMBL/GenBank/DDBJ databases">
        <title>Proteogenomics of the novel Dehalobacterium formicoaceticum strain EZ94 highlights a key role of methyltransferases during anaerobic dichloromethane degradation.</title>
        <authorList>
            <person name="Wasmund K."/>
        </authorList>
    </citation>
    <scope>NUCLEOTIDE SEQUENCE [LARGE SCALE GENOMIC DNA]</scope>
    <source>
        <strain evidence="4 5">EZ94</strain>
    </source>
</reference>
<dbReference type="EMBL" id="JANPWE010000001">
    <property type="protein sequence ID" value="MCR6544216.1"/>
    <property type="molecule type" value="Genomic_DNA"/>
</dbReference>
<dbReference type="SUPFAM" id="SSF88659">
    <property type="entry name" value="Sigma3 and sigma4 domains of RNA polymerase sigma factors"/>
    <property type="match status" value="1"/>
</dbReference>
<gene>
    <name evidence="4" type="ORF">NVS47_01590</name>
</gene>
<dbReference type="HAMAP" id="MF_00245">
    <property type="entry name" value="UPF0122"/>
    <property type="match status" value="1"/>
</dbReference>
<dbReference type="Pfam" id="PF04297">
    <property type="entry name" value="UPF0122"/>
    <property type="match status" value="1"/>
</dbReference>
<proteinExistence type="inferred from homology"/>
<dbReference type="GO" id="GO:0003677">
    <property type="term" value="F:DNA binding"/>
    <property type="evidence" value="ECO:0007669"/>
    <property type="project" value="UniProtKB-KW"/>
</dbReference>
<protein>
    <recommendedName>
        <fullName evidence="3">UPF0122 protein NVS47_01590</fullName>
    </recommendedName>
</protein>
<dbReference type="InterPro" id="IPR013324">
    <property type="entry name" value="RNA_pol_sigma_r3/r4-like"/>
</dbReference>
<dbReference type="PANTHER" id="PTHR40083">
    <property type="entry name" value="UPF0122 PROTEIN CBO2450/CLC_2298"/>
    <property type="match status" value="1"/>
</dbReference>
<dbReference type="Proteomes" id="UP001524944">
    <property type="component" value="Unassembled WGS sequence"/>
</dbReference>
<dbReference type="InterPro" id="IPR054831">
    <property type="entry name" value="UPF0122_fam_protein"/>
</dbReference>
<name>A0ABT1Y113_9FIRM</name>
<sequence length="116" mass="13838">MKKLARMTMLYDFYGRLLTKRQQEIMEMFYEDDLSLSEIGEEYSISRQAVYDLLKRTEKNLEGYEEKLSLMDKFEKQQGKIVDIGALVTELRKTGNLDLLEQIEFIIQEINDLERK</sequence>
<dbReference type="PANTHER" id="PTHR40083:SF1">
    <property type="entry name" value="UPF0122 PROTEIN YLXM"/>
    <property type="match status" value="1"/>
</dbReference>
<comment type="similarity">
    <text evidence="1 3">Belongs to the UPF0122 family.</text>
</comment>
<dbReference type="InterPro" id="IPR036388">
    <property type="entry name" value="WH-like_DNA-bd_sf"/>
</dbReference>
<dbReference type="InterPro" id="IPR007394">
    <property type="entry name" value="UPF0122"/>
</dbReference>
<dbReference type="RefSeq" id="WP_089609709.1">
    <property type="nucleotide sequence ID" value="NZ_CP022121.1"/>
</dbReference>
<evidence type="ECO:0000256" key="1">
    <source>
        <dbReference type="ARBA" id="ARBA00008720"/>
    </source>
</evidence>
<organism evidence="4 5">
    <name type="scientific">Dehalobacterium formicoaceticum</name>
    <dbReference type="NCBI Taxonomy" id="51515"/>
    <lineage>
        <taxon>Bacteria</taxon>
        <taxon>Bacillati</taxon>
        <taxon>Bacillota</taxon>
        <taxon>Clostridia</taxon>
        <taxon>Eubacteriales</taxon>
        <taxon>Peptococcaceae</taxon>
        <taxon>Dehalobacterium</taxon>
    </lineage>
</organism>
<evidence type="ECO:0000313" key="5">
    <source>
        <dbReference type="Proteomes" id="UP001524944"/>
    </source>
</evidence>
<keyword evidence="4" id="KW-0238">DNA-binding</keyword>
<evidence type="ECO:0000256" key="3">
    <source>
        <dbReference type="HAMAP-Rule" id="MF_00245"/>
    </source>
</evidence>
<dbReference type="NCBIfam" id="NF045758">
    <property type="entry name" value="YlxM"/>
    <property type="match status" value="1"/>
</dbReference>